<proteinExistence type="predicted"/>
<organism evidence="1 2">
    <name type="scientific">Austropuccinia psidii MF-1</name>
    <dbReference type="NCBI Taxonomy" id="1389203"/>
    <lineage>
        <taxon>Eukaryota</taxon>
        <taxon>Fungi</taxon>
        <taxon>Dikarya</taxon>
        <taxon>Basidiomycota</taxon>
        <taxon>Pucciniomycotina</taxon>
        <taxon>Pucciniomycetes</taxon>
        <taxon>Pucciniales</taxon>
        <taxon>Sphaerophragmiaceae</taxon>
        <taxon>Austropuccinia</taxon>
    </lineage>
</organism>
<evidence type="ECO:0000313" key="1">
    <source>
        <dbReference type="EMBL" id="MBW0495783.1"/>
    </source>
</evidence>
<protein>
    <submittedName>
        <fullName evidence="1">Uncharacterized protein</fullName>
    </submittedName>
</protein>
<dbReference type="PANTHER" id="PTHR24559:SF444">
    <property type="entry name" value="REVERSE TRANSCRIPTASE DOMAIN-CONTAINING PROTEIN"/>
    <property type="match status" value="1"/>
</dbReference>
<accession>A0A9Q3D5K8</accession>
<dbReference type="AlphaFoldDB" id="A0A9Q3D5K8"/>
<dbReference type="Gene3D" id="3.30.70.270">
    <property type="match status" value="1"/>
</dbReference>
<dbReference type="Gene3D" id="3.10.10.10">
    <property type="entry name" value="HIV Type 1 Reverse Transcriptase, subunit A, domain 1"/>
    <property type="match status" value="1"/>
</dbReference>
<dbReference type="PANTHER" id="PTHR24559">
    <property type="entry name" value="TRANSPOSON TY3-I GAG-POL POLYPROTEIN"/>
    <property type="match status" value="1"/>
</dbReference>
<dbReference type="InterPro" id="IPR053134">
    <property type="entry name" value="RNA-dir_DNA_polymerase"/>
</dbReference>
<dbReference type="EMBL" id="AVOT02013292">
    <property type="protein sequence ID" value="MBW0495783.1"/>
    <property type="molecule type" value="Genomic_DNA"/>
</dbReference>
<gene>
    <name evidence="1" type="ORF">O181_035498</name>
</gene>
<dbReference type="InterPro" id="IPR043128">
    <property type="entry name" value="Rev_trsase/Diguanyl_cyclase"/>
</dbReference>
<reference evidence="1" key="1">
    <citation type="submission" date="2021-03" db="EMBL/GenBank/DDBJ databases">
        <title>Draft genome sequence of rust myrtle Austropuccinia psidii MF-1, a brazilian biotype.</title>
        <authorList>
            <person name="Quecine M.C."/>
            <person name="Pachon D.M.R."/>
            <person name="Bonatelli M.L."/>
            <person name="Correr F.H."/>
            <person name="Franceschini L.M."/>
            <person name="Leite T.F."/>
            <person name="Margarido G.R.A."/>
            <person name="Almeida C.A."/>
            <person name="Ferrarezi J.A."/>
            <person name="Labate C.A."/>
        </authorList>
    </citation>
    <scope>NUCLEOTIDE SEQUENCE</scope>
    <source>
        <strain evidence="1">MF-1</strain>
    </source>
</reference>
<evidence type="ECO:0000313" key="2">
    <source>
        <dbReference type="Proteomes" id="UP000765509"/>
    </source>
</evidence>
<name>A0A9Q3D5K8_9BASI</name>
<dbReference type="SUPFAM" id="SSF56672">
    <property type="entry name" value="DNA/RNA polymerases"/>
    <property type="match status" value="1"/>
</dbReference>
<keyword evidence="2" id="KW-1185">Reference proteome</keyword>
<sequence>MYLIDIYNNENRHITKGTNKENTFSLAIYQLFSQEPWKELINEFKGGQFSFKITSKKKLSLLKLLRKNRSAFSIGEETLGKIKGHDIEFYLDGEKPDQLMLRIPPYKEILRARKELQKNVNEILDMDIFRKIGHNKIVELTTPVLIACHDCRYRLCRDFRALNNYTKAERYPIPKIPHSLDKLEKAKYITNIDHMKGFNQNGVIPNSMNLLRITYTSWVYMSTPGCHLASKMHQPPSKG</sequence>
<dbReference type="Proteomes" id="UP000765509">
    <property type="component" value="Unassembled WGS sequence"/>
</dbReference>
<dbReference type="InterPro" id="IPR043502">
    <property type="entry name" value="DNA/RNA_pol_sf"/>
</dbReference>
<comment type="caution">
    <text evidence="1">The sequence shown here is derived from an EMBL/GenBank/DDBJ whole genome shotgun (WGS) entry which is preliminary data.</text>
</comment>